<organism evidence="1 2">
    <name type="scientific">Puniceibacterium antarcticum</name>
    <dbReference type="NCBI Taxonomy" id="1206336"/>
    <lineage>
        <taxon>Bacteria</taxon>
        <taxon>Pseudomonadati</taxon>
        <taxon>Pseudomonadota</taxon>
        <taxon>Alphaproteobacteria</taxon>
        <taxon>Rhodobacterales</taxon>
        <taxon>Paracoccaceae</taxon>
        <taxon>Puniceibacterium</taxon>
    </lineage>
</organism>
<accession>A0A2G8RHG7</accession>
<dbReference type="RefSeq" id="WP_143520833.1">
    <property type="nucleotide sequence ID" value="NZ_AWWI01000048.1"/>
</dbReference>
<evidence type="ECO:0000313" key="1">
    <source>
        <dbReference type="EMBL" id="PIL21046.1"/>
    </source>
</evidence>
<protein>
    <submittedName>
        <fullName evidence="1">Uncharacterized protein</fullName>
    </submittedName>
</protein>
<evidence type="ECO:0000313" key="2">
    <source>
        <dbReference type="Proteomes" id="UP000231259"/>
    </source>
</evidence>
<gene>
    <name evidence="1" type="ORF">P775_06665</name>
</gene>
<name>A0A2G8RHG7_9RHOB</name>
<dbReference type="Proteomes" id="UP000231259">
    <property type="component" value="Unassembled WGS sequence"/>
</dbReference>
<sequence>MALPAFAEVVVNDTATTAPPAATKSDLEIVVGDGVIRAGADEGQLTRAIRAVRAAADVAPNFYPA</sequence>
<keyword evidence="2" id="KW-1185">Reference proteome</keyword>
<dbReference type="EMBL" id="AWWI01000048">
    <property type="protein sequence ID" value="PIL21046.1"/>
    <property type="molecule type" value="Genomic_DNA"/>
</dbReference>
<proteinExistence type="predicted"/>
<reference evidence="1 2" key="1">
    <citation type="submission" date="2013-09" db="EMBL/GenBank/DDBJ databases">
        <title>Genome sequencing of Phaeobacter antarcticus sp. nov. SM1211.</title>
        <authorList>
            <person name="Zhang X.-Y."/>
            <person name="Liu C."/>
            <person name="Chen X.-L."/>
            <person name="Xie B.-B."/>
            <person name="Qin Q.-L."/>
            <person name="Rong J.-C."/>
            <person name="Zhang Y.-Z."/>
        </authorList>
    </citation>
    <scope>NUCLEOTIDE SEQUENCE [LARGE SCALE GENOMIC DNA]</scope>
    <source>
        <strain evidence="1 2">SM1211</strain>
    </source>
</reference>
<dbReference type="AlphaFoldDB" id="A0A2G8RHG7"/>
<comment type="caution">
    <text evidence="1">The sequence shown here is derived from an EMBL/GenBank/DDBJ whole genome shotgun (WGS) entry which is preliminary data.</text>
</comment>